<evidence type="ECO:0000256" key="4">
    <source>
        <dbReference type="ARBA" id="ARBA00023315"/>
    </source>
</evidence>
<keyword evidence="8" id="KW-1185">Reference proteome</keyword>
<dbReference type="NCBIfam" id="TIGR01838">
    <property type="entry name" value="PHA_synth_I"/>
    <property type="match status" value="1"/>
</dbReference>
<dbReference type="Pfam" id="PF07167">
    <property type="entry name" value="PhaC_N"/>
    <property type="match status" value="1"/>
</dbReference>
<comment type="subcellular location">
    <subcellularLocation>
        <location evidence="1">Cytoplasm</location>
    </subcellularLocation>
</comment>
<gene>
    <name evidence="7" type="primary">phaC</name>
    <name evidence="7" type="ORF">PQU94_17045</name>
</gene>
<evidence type="ECO:0000256" key="3">
    <source>
        <dbReference type="ARBA" id="ARBA00022679"/>
    </source>
</evidence>
<evidence type="ECO:0000256" key="1">
    <source>
        <dbReference type="ARBA" id="ARBA00004496"/>
    </source>
</evidence>
<evidence type="ECO:0000256" key="5">
    <source>
        <dbReference type="SAM" id="MobiDB-lite"/>
    </source>
</evidence>
<feature type="compositionally biased region" description="Low complexity" evidence="5">
    <location>
        <begin position="25"/>
        <end position="37"/>
    </location>
</feature>
<evidence type="ECO:0000259" key="6">
    <source>
        <dbReference type="Pfam" id="PF07167"/>
    </source>
</evidence>
<proteinExistence type="predicted"/>
<reference evidence="7 8" key="1">
    <citation type="submission" date="2023-01" db="EMBL/GenBank/DDBJ databases">
        <title>Novel species of the genus Asticcacaulis isolated from rivers.</title>
        <authorList>
            <person name="Lu H."/>
        </authorList>
    </citation>
    <scope>NUCLEOTIDE SEQUENCE [LARGE SCALE GENOMIC DNA]</scope>
    <source>
        <strain evidence="7 8">DXS10W</strain>
    </source>
</reference>
<dbReference type="InterPro" id="IPR051321">
    <property type="entry name" value="PHA/PHB_synthase"/>
</dbReference>
<dbReference type="RefSeq" id="WP_272742630.1">
    <property type="nucleotide sequence ID" value="NZ_JAQQKW010000014.1"/>
</dbReference>
<feature type="domain" description="Poly-beta-hydroxybutyrate polymerase N-terminal" evidence="6">
    <location>
        <begin position="185"/>
        <end position="357"/>
    </location>
</feature>
<accession>A0ABT5III5</accession>
<dbReference type="EMBL" id="JAQQKW010000014">
    <property type="protein sequence ID" value="MDC7695987.1"/>
    <property type="molecule type" value="Genomic_DNA"/>
</dbReference>
<evidence type="ECO:0000313" key="8">
    <source>
        <dbReference type="Proteomes" id="UP001216595"/>
    </source>
</evidence>
<name>A0ABT5III5_9CAUL</name>
<dbReference type="InterPro" id="IPR010963">
    <property type="entry name" value="PHA_synth_I"/>
</dbReference>
<evidence type="ECO:0000313" key="7">
    <source>
        <dbReference type="EMBL" id="MDC7695987.1"/>
    </source>
</evidence>
<feature type="region of interest" description="Disordered" evidence="5">
    <location>
        <begin position="1"/>
        <end position="86"/>
    </location>
</feature>
<keyword evidence="3" id="KW-0808">Transferase</keyword>
<keyword evidence="2" id="KW-0963">Cytoplasm</keyword>
<evidence type="ECO:0000256" key="2">
    <source>
        <dbReference type="ARBA" id="ARBA00022490"/>
    </source>
</evidence>
<organism evidence="7 8">
    <name type="scientific">Asticcacaulis currens</name>
    <dbReference type="NCBI Taxonomy" id="2984210"/>
    <lineage>
        <taxon>Bacteria</taxon>
        <taxon>Pseudomonadati</taxon>
        <taxon>Pseudomonadota</taxon>
        <taxon>Alphaproteobacteria</taxon>
        <taxon>Caulobacterales</taxon>
        <taxon>Caulobacteraceae</taxon>
        <taxon>Asticcacaulis</taxon>
    </lineage>
</organism>
<dbReference type="SUPFAM" id="SSF53474">
    <property type="entry name" value="alpha/beta-Hydrolases"/>
    <property type="match status" value="1"/>
</dbReference>
<comment type="caution">
    <text evidence="7">The sequence shown here is derived from an EMBL/GenBank/DDBJ whole genome shotgun (WGS) entry which is preliminary data.</text>
</comment>
<keyword evidence="4" id="KW-0012">Acyltransferase</keyword>
<dbReference type="InterPro" id="IPR010941">
    <property type="entry name" value="PhaC_N"/>
</dbReference>
<protein>
    <submittedName>
        <fullName evidence="7">Class I poly(R)-hydroxyalkanoic acid synthase</fullName>
    </submittedName>
</protein>
<feature type="compositionally biased region" description="Low complexity" evidence="5">
    <location>
        <begin position="52"/>
        <end position="63"/>
    </location>
</feature>
<dbReference type="InterPro" id="IPR029058">
    <property type="entry name" value="AB_hydrolase_fold"/>
</dbReference>
<dbReference type="Proteomes" id="UP001216595">
    <property type="component" value="Unassembled WGS sequence"/>
</dbReference>
<feature type="compositionally biased region" description="Low complexity" evidence="5">
    <location>
        <begin position="71"/>
        <end position="85"/>
    </location>
</feature>
<dbReference type="Gene3D" id="3.40.50.1820">
    <property type="entry name" value="alpha/beta hydrolase"/>
    <property type="match status" value="1"/>
</dbReference>
<dbReference type="PANTHER" id="PTHR36837:SF5">
    <property type="entry name" value="POLY-3-HYDROXYBUTYRATE SYNTHASE"/>
    <property type="match status" value="1"/>
</dbReference>
<dbReference type="PANTHER" id="PTHR36837">
    <property type="entry name" value="POLY(3-HYDROXYALKANOATE) POLYMERASE SUBUNIT PHAC"/>
    <property type="match status" value="1"/>
</dbReference>
<sequence>MTEKPTEKTTGQTVSKAKTRKAAAPKKVVAAETGVAAPAPPVAKAPRKAAPKARPAPKVAPQEALPPPKPAVEAPAASEPAPEGPFDAEQMKAIEDLSINLAKAAITAQTALASAVLKQPDFNGAPNGDPFQVAPAMTSVMTSLAQNPEKVIEAQTDLMTGYMSLWAEMTRRSLGVESEADTTPKDKRFSDPRWQQNLVFDMMRKSYLLSSTWLNNLVSSVDDVDPLHKRRAEFFTKLVTDAFSPSNFLMSNPAALDTLLTSKGESLVKGMQKFADDLARGDGKLKISQADYAHFKVGENVATTPGKVVWRGPLFELLQYNPTTDEVRETPLLIFPPWINKYYILDLQSKNSLIKWLTDQGFSVFVVSWVNPDADLKDVTFEDYMFGGIYKAVSLVREQTGSPKVNTVGYCIGGTLLGVALAHMAAKGDDSVSSATFFTAQHDFSEAGDLLLFTNEAWLKELERQMDAAGGVLPGAAMADTFNALRANDLVWSFFVNNYLMGKDLTAFDLLCWNADQTRMPKALHMYYLRKFYHENALSQGKLTIAGVPIDLKNVKIPVFEQSGREDHIAPPGSVFKSARLFGGPVTFVMAGSGHIAGVVNPPAAQKYQHWINELSNARGLPETLEAWQKDAVEHKGSWWDYWAQWLHDKSGPMVPARDPSKGKFKPDMDAPGSYVLVKS</sequence>